<reference evidence="1" key="1">
    <citation type="submission" date="2021-04" db="EMBL/GenBank/DDBJ databases">
        <title>Isolation and polyphasic classification of algal microorganism.</title>
        <authorList>
            <person name="Wang S."/>
        </authorList>
    </citation>
    <scope>NUCLEOTIDE SEQUENCE</scope>
    <source>
        <strain evidence="1">720a</strain>
    </source>
</reference>
<evidence type="ECO:0000313" key="2">
    <source>
        <dbReference type="Proteomes" id="UP000675284"/>
    </source>
</evidence>
<sequence length="336" mass="39631">MSLPTMFISGKDELSLEQLKEFLSRDHNDETVIQLIRKYCLQSSSRDIQKKGMEFLYMNGFFGELQQLIEKNLKSTYTSNRQWASIYQLMIDRRIKRTPPHELLQRIKRMPTINDPETECLIEFVKVTLYYDLNQLGKLGNFLEIQQQLFARIDDRLLVSFFNIRLNHILMIYYMSRNELIMARKCAYRVLNLSQNPSTKAGVHIKLGFSYTFDTYFQAMHHLEEATALAEKYELKDVLHLIRNNNIPFIAAHFKKVEGITTVDKSEQAHIEIAKGNKDKAIEILSNIPLNSPFRLYYMGKAKHDKRLLLQSHKDFIEKRSDYFFSRLPLNILKTM</sequence>
<dbReference type="NCBIfam" id="NF038310">
    <property type="entry name" value="lysogeny_AimR"/>
    <property type="match status" value="1"/>
</dbReference>
<dbReference type="EMBL" id="JAGSOT010000013">
    <property type="protein sequence ID" value="MBR7795664.1"/>
    <property type="molecule type" value="Genomic_DNA"/>
</dbReference>
<dbReference type="AlphaFoldDB" id="A0A941I8J4"/>
<protein>
    <submittedName>
        <fullName evidence="1">AimR family lysis-lysogeny pheromone receptor</fullName>
    </submittedName>
</protein>
<organism evidence="1 2">
    <name type="scientific">Virgibacillus salarius</name>
    <dbReference type="NCBI Taxonomy" id="447199"/>
    <lineage>
        <taxon>Bacteria</taxon>
        <taxon>Bacillati</taxon>
        <taxon>Bacillota</taxon>
        <taxon>Bacilli</taxon>
        <taxon>Bacillales</taxon>
        <taxon>Bacillaceae</taxon>
        <taxon>Virgibacillus</taxon>
    </lineage>
</organism>
<dbReference type="Proteomes" id="UP000675284">
    <property type="component" value="Unassembled WGS sequence"/>
</dbReference>
<name>A0A941I8J4_9BACI</name>
<gene>
    <name evidence="1" type="ORF">KCX74_06350</name>
</gene>
<dbReference type="Pfam" id="PF22871">
    <property type="entry name" value="AimR"/>
    <property type="match status" value="1"/>
</dbReference>
<accession>A0A941I8J4</accession>
<dbReference type="InterPro" id="IPR047705">
    <property type="entry name" value="AimR-like"/>
</dbReference>
<keyword evidence="2" id="KW-1185">Reference proteome</keyword>
<evidence type="ECO:0000313" key="1">
    <source>
        <dbReference type="EMBL" id="MBR7795664.1"/>
    </source>
</evidence>
<comment type="caution">
    <text evidence="1">The sequence shown here is derived from an EMBL/GenBank/DDBJ whole genome shotgun (WGS) entry which is preliminary data.</text>
</comment>
<keyword evidence="1" id="KW-0675">Receptor</keyword>
<dbReference type="RefSeq" id="WP_026681769.1">
    <property type="nucleotide sequence ID" value="NZ_BAAACY010000024.1"/>
</dbReference>
<proteinExistence type="predicted"/>